<feature type="domain" description="FAD/NAD(P)-binding" evidence="5">
    <location>
        <begin position="12"/>
        <end position="299"/>
    </location>
</feature>
<evidence type="ECO:0000313" key="6">
    <source>
        <dbReference type="EMBL" id="GIG40192.1"/>
    </source>
</evidence>
<evidence type="ECO:0000256" key="1">
    <source>
        <dbReference type="ARBA" id="ARBA00022630"/>
    </source>
</evidence>
<comment type="caution">
    <text evidence="6">The sequence shown here is derived from an EMBL/GenBank/DDBJ whole genome shotgun (WGS) entry which is preliminary data.</text>
</comment>
<keyword evidence="1" id="KW-0285">Flavoprotein</keyword>
<dbReference type="PRINTS" id="PR00469">
    <property type="entry name" value="PNDRDTASEII"/>
</dbReference>
<reference evidence="6 7" key="1">
    <citation type="submission" date="2021-01" db="EMBL/GenBank/DDBJ databases">
        <title>Whole genome shotgun sequence of Cellulomonas phragmiteti NBRC 110785.</title>
        <authorList>
            <person name="Komaki H."/>
            <person name="Tamura T."/>
        </authorList>
    </citation>
    <scope>NUCLEOTIDE SEQUENCE [LARGE SCALE GENOMIC DNA]</scope>
    <source>
        <strain evidence="6 7">NBRC 110785</strain>
    </source>
</reference>
<organism evidence="6 7">
    <name type="scientific">Cellulomonas phragmiteti</name>
    <dbReference type="NCBI Taxonomy" id="478780"/>
    <lineage>
        <taxon>Bacteria</taxon>
        <taxon>Bacillati</taxon>
        <taxon>Actinomycetota</taxon>
        <taxon>Actinomycetes</taxon>
        <taxon>Micrococcales</taxon>
        <taxon>Cellulomonadaceae</taxon>
        <taxon>Cellulomonas</taxon>
    </lineage>
</organism>
<name>A0ABQ4DMG9_9CELL</name>
<comment type="catalytic activity">
    <reaction evidence="3">
        <text>[thioredoxin]-dithiol + NADP(+) = [thioredoxin]-disulfide + NADPH + H(+)</text>
        <dbReference type="Rhea" id="RHEA:20345"/>
        <dbReference type="Rhea" id="RHEA-COMP:10698"/>
        <dbReference type="Rhea" id="RHEA-COMP:10700"/>
        <dbReference type="ChEBI" id="CHEBI:15378"/>
        <dbReference type="ChEBI" id="CHEBI:29950"/>
        <dbReference type="ChEBI" id="CHEBI:50058"/>
        <dbReference type="ChEBI" id="CHEBI:57783"/>
        <dbReference type="ChEBI" id="CHEBI:58349"/>
        <dbReference type="EC" id="1.8.1.9"/>
    </reaction>
</comment>
<proteinExistence type="predicted"/>
<evidence type="ECO:0000256" key="4">
    <source>
        <dbReference type="SAM" id="MobiDB-lite"/>
    </source>
</evidence>
<dbReference type="InterPro" id="IPR036188">
    <property type="entry name" value="FAD/NAD-bd_sf"/>
</dbReference>
<evidence type="ECO:0000313" key="7">
    <source>
        <dbReference type="Proteomes" id="UP000614741"/>
    </source>
</evidence>
<dbReference type="Proteomes" id="UP000614741">
    <property type="component" value="Unassembled WGS sequence"/>
</dbReference>
<dbReference type="InterPro" id="IPR050097">
    <property type="entry name" value="Ferredoxin-NADP_redctase_2"/>
</dbReference>
<protein>
    <submittedName>
        <fullName evidence="6">Thioredoxin reductase</fullName>
    </submittedName>
</protein>
<evidence type="ECO:0000256" key="3">
    <source>
        <dbReference type="ARBA" id="ARBA00048132"/>
    </source>
</evidence>
<keyword evidence="7" id="KW-1185">Reference proteome</keyword>
<dbReference type="SUPFAM" id="SSF51905">
    <property type="entry name" value="FAD/NAD(P)-binding domain"/>
    <property type="match status" value="1"/>
</dbReference>
<dbReference type="PRINTS" id="PR00368">
    <property type="entry name" value="FADPNR"/>
</dbReference>
<feature type="region of interest" description="Disordered" evidence="4">
    <location>
        <begin position="43"/>
        <end position="64"/>
    </location>
</feature>
<dbReference type="RefSeq" id="WP_203673724.1">
    <property type="nucleotide sequence ID" value="NZ_BONP01000010.1"/>
</dbReference>
<dbReference type="Pfam" id="PF07992">
    <property type="entry name" value="Pyr_redox_2"/>
    <property type="match status" value="1"/>
</dbReference>
<dbReference type="Gene3D" id="3.50.50.60">
    <property type="entry name" value="FAD/NAD(P)-binding domain"/>
    <property type="match status" value="2"/>
</dbReference>
<dbReference type="PANTHER" id="PTHR48105">
    <property type="entry name" value="THIOREDOXIN REDUCTASE 1-RELATED-RELATED"/>
    <property type="match status" value="1"/>
</dbReference>
<evidence type="ECO:0000259" key="5">
    <source>
        <dbReference type="Pfam" id="PF07992"/>
    </source>
</evidence>
<sequence>MPITPVDPEPVDVLVLGGGAAGLAAAMSLGRSRRTVRVLDAGEPRNATSPHAHNLLTRDGTPPGELLSTGRAEVARYGVEVADARVVAARAVGAGGTDDAPHEPAFEVDTADGRTHRARRLVLATGMRDALPDVAGLADRWGRDALHCPYCHGWEVRDRALAVLATGPRAVHMALLVRQLSADVTLLLNDALEPGTEEHADLAARGVRVVAGRVAQVRTADDALTGLVLADGDVVPCDAVFVGSRAVLDDVVVDGLGLATTPLEFLGEDVGRAVAVDPTGVTSVPGVWAAGNVTGPQHALPSSIAAGSLAGAHVNAALVLADVAAARAGA</sequence>
<evidence type="ECO:0000256" key="2">
    <source>
        <dbReference type="ARBA" id="ARBA00023002"/>
    </source>
</evidence>
<keyword evidence="2" id="KW-0560">Oxidoreductase</keyword>
<dbReference type="InterPro" id="IPR023753">
    <property type="entry name" value="FAD/NAD-binding_dom"/>
</dbReference>
<dbReference type="EMBL" id="BONP01000010">
    <property type="protein sequence ID" value="GIG40192.1"/>
    <property type="molecule type" value="Genomic_DNA"/>
</dbReference>
<accession>A0ABQ4DMG9</accession>
<gene>
    <name evidence="6" type="ORF">Cph01nite_19540</name>
</gene>